<dbReference type="AlphaFoldDB" id="A0A1I6RZS4"/>
<evidence type="ECO:0000313" key="1">
    <source>
        <dbReference type="EMBL" id="GEM04530.1"/>
    </source>
</evidence>
<proteinExistence type="predicted"/>
<sequence length="171" mass="18760">MATADKILLGYGVVSVGAVPIGLTRGGSSFSVEREFREIEADGDRGPVKGRIVIDREVAKLTVNGLELFNADDMTKYYPGIEIESITEPAPTIKKMKSSLKIAEGDYNDVKWEGKTKDGKVVTITVENAINMDNLEWTLEDKNEVVPALGFTATYLEDGRETPPWSVDYAV</sequence>
<dbReference type="STRING" id="306541.SAMN05421668_10745"/>
<evidence type="ECO:0008006" key="5">
    <source>
        <dbReference type="Google" id="ProtNLM"/>
    </source>
</evidence>
<evidence type="ECO:0000313" key="2">
    <source>
        <dbReference type="EMBL" id="SFS69998.1"/>
    </source>
</evidence>
<dbReference type="RefSeq" id="WP_089853418.1">
    <property type="nucleotide sequence ID" value="NZ_BJWJ01000013.1"/>
</dbReference>
<gene>
    <name evidence="1" type="ORF">HMI01_15180</name>
    <name evidence="2" type="ORF">SAMN05421668_10745</name>
</gene>
<dbReference type="OrthoDB" id="2041935at2"/>
<evidence type="ECO:0000313" key="4">
    <source>
        <dbReference type="Proteomes" id="UP000321773"/>
    </source>
</evidence>
<protein>
    <recommendedName>
        <fullName evidence="5">Phage tail tube protein</fullName>
    </recommendedName>
</protein>
<dbReference type="Proteomes" id="UP000199139">
    <property type="component" value="Unassembled WGS sequence"/>
</dbReference>
<accession>A0A1I6RZS4</accession>
<reference evidence="1 4" key="2">
    <citation type="submission" date="2019-07" db="EMBL/GenBank/DDBJ databases">
        <title>Whole genome shotgun sequence of Halolactibacillus miurensis NBRC 100873.</title>
        <authorList>
            <person name="Hosoyama A."/>
            <person name="Uohara A."/>
            <person name="Ohji S."/>
            <person name="Ichikawa N."/>
        </authorList>
    </citation>
    <scope>NUCLEOTIDE SEQUENCE [LARGE SCALE GENOMIC DNA]</scope>
    <source>
        <strain evidence="1 4">NBRC 100873</strain>
    </source>
</reference>
<name>A0A1I6RZS4_9BACI</name>
<organism evidence="2 3">
    <name type="scientific">Halolactibacillus miurensis</name>
    <dbReference type="NCBI Taxonomy" id="306541"/>
    <lineage>
        <taxon>Bacteria</taxon>
        <taxon>Bacillati</taxon>
        <taxon>Bacillota</taxon>
        <taxon>Bacilli</taxon>
        <taxon>Bacillales</taxon>
        <taxon>Bacillaceae</taxon>
        <taxon>Halolactibacillus</taxon>
    </lineage>
</organism>
<dbReference type="Proteomes" id="UP000321773">
    <property type="component" value="Unassembled WGS sequence"/>
</dbReference>
<dbReference type="EMBL" id="BJWJ01000013">
    <property type="protein sequence ID" value="GEM04530.1"/>
    <property type="molecule type" value="Genomic_DNA"/>
</dbReference>
<keyword evidence="4" id="KW-1185">Reference proteome</keyword>
<dbReference type="EMBL" id="FPAI01000007">
    <property type="protein sequence ID" value="SFS69998.1"/>
    <property type="molecule type" value="Genomic_DNA"/>
</dbReference>
<reference evidence="2 3" key="1">
    <citation type="submission" date="2016-10" db="EMBL/GenBank/DDBJ databases">
        <authorList>
            <person name="de Groot N.N."/>
        </authorList>
    </citation>
    <scope>NUCLEOTIDE SEQUENCE [LARGE SCALE GENOMIC DNA]</scope>
    <source>
        <strain evidence="2 3">DSM 17074</strain>
    </source>
</reference>
<evidence type="ECO:0000313" key="3">
    <source>
        <dbReference type="Proteomes" id="UP000199139"/>
    </source>
</evidence>